<dbReference type="Pfam" id="PF08870">
    <property type="entry name" value="DndE"/>
    <property type="match status" value="1"/>
</dbReference>
<accession>A0ABV8H8Q0</accession>
<keyword evidence="2" id="KW-1185">Reference proteome</keyword>
<evidence type="ECO:0000313" key="1">
    <source>
        <dbReference type="EMBL" id="MFC4028489.1"/>
    </source>
</evidence>
<organism evidence="1 2">
    <name type="scientific">Zunongwangia endophytica</name>
    <dbReference type="NCBI Taxonomy" id="1808945"/>
    <lineage>
        <taxon>Bacteria</taxon>
        <taxon>Pseudomonadati</taxon>
        <taxon>Bacteroidota</taxon>
        <taxon>Flavobacteriia</taxon>
        <taxon>Flavobacteriales</taxon>
        <taxon>Flavobacteriaceae</taxon>
        <taxon>Zunongwangia</taxon>
    </lineage>
</organism>
<sequence length="133" mass="15374">MFKSIRTSEENKEIISKLTRKLNLGSENVIARIALAYSLSVNEKLDVEQIKDSQGKEYSSKVLFGQYTDLYLVLMANHYEIQKNDKDLPKYFKLHIDRGLESFKSQISGNSINGIEFLNEFMLEGLNNLNKEF</sequence>
<dbReference type="Proteomes" id="UP001595793">
    <property type="component" value="Unassembled WGS sequence"/>
</dbReference>
<comment type="caution">
    <text evidence="1">The sequence shown here is derived from an EMBL/GenBank/DDBJ whole genome shotgun (WGS) entry which is preliminary data.</text>
</comment>
<evidence type="ECO:0000313" key="2">
    <source>
        <dbReference type="Proteomes" id="UP001595793"/>
    </source>
</evidence>
<name>A0ABV8H8Q0_9FLAO</name>
<dbReference type="RefSeq" id="WP_290232518.1">
    <property type="nucleotide sequence ID" value="NZ_JAUFPZ010000002.1"/>
</dbReference>
<proteinExistence type="predicted"/>
<reference evidence="2" key="1">
    <citation type="journal article" date="2019" name="Int. J. Syst. Evol. Microbiol.">
        <title>The Global Catalogue of Microorganisms (GCM) 10K type strain sequencing project: providing services to taxonomists for standard genome sequencing and annotation.</title>
        <authorList>
            <consortium name="The Broad Institute Genomics Platform"/>
            <consortium name="The Broad Institute Genome Sequencing Center for Infectious Disease"/>
            <person name="Wu L."/>
            <person name="Ma J."/>
        </authorList>
    </citation>
    <scope>NUCLEOTIDE SEQUENCE [LARGE SCALE GENOMIC DNA]</scope>
    <source>
        <strain evidence="2">CECT 9128</strain>
    </source>
</reference>
<dbReference type="Gene3D" id="1.10.1220.160">
    <property type="entry name" value="DNA sulphur modification protein DndE"/>
    <property type="match status" value="1"/>
</dbReference>
<gene>
    <name evidence="1" type="ORF">ACFOS1_13820</name>
</gene>
<dbReference type="InterPro" id="IPR014969">
    <property type="entry name" value="DNA_S_DndE"/>
</dbReference>
<dbReference type="EMBL" id="JBHSAS010000010">
    <property type="protein sequence ID" value="MFC4028489.1"/>
    <property type="molecule type" value="Genomic_DNA"/>
</dbReference>
<protein>
    <submittedName>
        <fullName evidence="1">DndE family protein</fullName>
    </submittedName>
</protein>
<dbReference type="InterPro" id="IPR038472">
    <property type="entry name" value="DndE_sf"/>
</dbReference>